<dbReference type="PROSITE" id="PS51898">
    <property type="entry name" value="TYR_RECOMBINASE"/>
    <property type="match status" value="1"/>
</dbReference>
<proteinExistence type="predicted"/>
<name>L9W1J4_9EURY</name>
<protein>
    <submittedName>
        <fullName evidence="8">PAS/PAC sensor protein</fullName>
    </submittedName>
</protein>
<evidence type="ECO:0000259" key="7">
    <source>
        <dbReference type="PROSITE" id="PS51898"/>
    </source>
</evidence>
<reference evidence="8 9" key="1">
    <citation type="journal article" date="2014" name="PLoS Genet.">
        <title>Phylogenetically driven sequencing of extremely halophilic archaea reveals strategies for static and dynamic osmo-response.</title>
        <authorList>
            <person name="Becker E.A."/>
            <person name="Seitzer P.M."/>
            <person name="Tritt A."/>
            <person name="Larsen D."/>
            <person name="Krusor M."/>
            <person name="Yao A.I."/>
            <person name="Wu D."/>
            <person name="Madern D."/>
            <person name="Eisen J.A."/>
            <person name="Darling A.E."/>
            <person name="Facciotti M.T."/>
        </authorList>
    </citation>
    <scope>NUCLEOTIDE SEQUENCE [LARGE SCALE GENOMIC DNA]</scope>
    <source>
        <strain evidence="8 9">GA33</strain>
    </source>
</reference>
<dbReference type="InterPro" id="IPR035965">
    <property type="entry name" value="PAS-like_dom_sf"/>
</dbReference>
<dbReference type="InterPro" id="IPR002104">
    <property type="entry name" value="Integrase_catalytic"/>
</dbReference>
<dbReference type="InterPro" id="IPR007050">
    <property type="entry name" value="HTH_bacterioopsin"/>
</dbReference>
<evidence type="ECO:0000313" key="8">
    <source>
        <dbReference type="EMBL" id="ELY42183.1"/>
    </source>
</evidence>
<evidence type="ECO:0000313" key="9">
    <source>
        <dbReference type="Proteomes" id="UP000011599"/>
    </source>
</evidence>
<feature type="domain" description="PAC" evidence="6">
    <location>
        <begin position="285"/>
        <end position="337"/>
    </location>
</feature>
<dbReference type="SUPFAM" id="SSF56349">
    <property type="entry name" value="DNA breaking-rejoining enzymes"/>
    <property type="match status" value="1"/>
</dbReference>
<dbReference type="PROSITE" id="PS50112">
    <property type="entry name" value="PAS"/>
    <property type="match status" value="1"/>
</dbReference>
<sequence>MSLEEPDSAALSRSQYESLLDAAETYREALVVRLCGDVGLRPTELAELTVDDIEQVRIDPPRYLIRVPAVDDGSGRTAYLPTQVERELRRYARSNGLTTDDRIFPVTARRLQMLVSEVADRAAEFLDQPTLANVSTSDLRQYFARTALVDHAVNPRVVKTVGGWRSFEALEPYLPEPTDAEIVDAFDAAERPSGPGRGGSGAETGPMVSDDSVIRLLLAASDRYALLRLDADGYVERWNRSAAAMFGYRAGEIVGTHISTFYTDEAVDDGVPERTLTAALEDSGTETDGWRIHEDGTRFRATEVVSPLRDEQGRHRGFAVFVRDASAVHEEIESVRARRDELEGRYAVATAHRSVTRSLFESTDHEEIETETCAALADGRAYECAWIDRATHSNQRREWRVSSGIEPDAVDRLVPERWLEGSTTDDLVDKQTGDESGAAGDERELTGGEREMAVSIATDVSLTTERDDSDESSDERGALARVPLVYGDTVYGTLSVATERAGAFDADERQWLETIGRQVGYAIAATRRRNLLLSDNVVELEFDCRDADSVFVAASRRFGCRFELDSLVPISESTQLYYLRLEGASPADVFELAADDPGVADCRLVETDEEGWRVEFVVCGSSPALTLTEYGVTVVDAVTEAGVTTLTAECAADADLRTIVTGLRAAFPDSELVGKREVERTVQTAHEFREGLEDRLTDRQEASLRAAYSGGYYDWPRESTAEEIADAMGISSPTLHNHLRKGQHELLRTFFDDPTEDDGSENTT</sequence>
<dbReference type="Proteomes" id="UP000011599">
    <property type="component" value="Unassembled WGS sequence"/>
</dbReference>
<dbReference type="InterPro" id="IPR000014">
    <property type="entry name" value="PAS"/>
</dbReference>
<dbReference type="SMART" id="SM00091">
    <property type="entry name" value="PAS"/>
    <property type="match status" value="1"/>
</dbReference>
<gene>
    <name evidence="8" type="ORF">C496_07288</name>
</gene>
<feature type="compositionally biased region" description="Basic and acidic residues" evidence="4">
    <location>
        <begin position="440"/>
        <end position="452"/>
    </location>
</feature>
<dbReference type="InterPro" id="IPR000700">
    <property type="entry name" value="PAS-assoc_C"/>
</dbReference>
<evidence type="ECO:0000256" key="3">
    <source>
        <dbReference type="ARBA" id="ARBA00023172"/>
    </source>
</evidence>
<dbReference type="CDD" id="cd00397">
    <property type="entry name" value="DNA_BRE_C"/>
    <property type="match status" value="1"/>
</dbReference>
<dbReference type="STRING" id="1114856.GCA_000383975_00833"/>
<dbReference type="AlphaFoldDB" id="L9W1J4"/>
<dbReference type="Pfam" id="PF13185">
    <property type="entry name" value="GAF_2"/>
    <property type="match status" value="1"/>
</dbReference>
<accession>L9W1J4</accession>
<dbReference type="GO" id="GO:0006310">
    <property type="term" value="P:DNA recombination"/>
    <property type="evidence" value="ECO:0007669"/>
    <property type="project" value="UniProtKB-KW"/>
</dbReference>
<dbReference type="EMBL" id="AOHW01000023">
    <property type="protein sequence ID" value="ELY42183.1"/>
    <property type="molecule type" value="Genomic_DNA"/>
</dbReference>
<dbReference type="GO" id="GO:0015074">
    <property type="term" value="P:DNA integration"/>
    <property type="evidence" value="ECO:0007669"/>
    <property type="project" value="InterPro"/>
</dbReference>
<dbReference type="CDD" id="cd00130">
    <property type="entry name" value="PAS"/>
    <property type="match status" value="1"/>
</dbReference>
<dbReference type="Pfam" id="PF13426">
    <property type="entry name" value="PAS_9"/>
    <property type="match status" value="1"/>
</dbReference>
<dbReference type="OrthoDB" id="234125at2157"/>
<keyword evidence="1" id="KW-0805">Transcription regulation</keyword>
<keyword evidence="3" id="KW-0233">DNA recombination</keyword>
<dbReference type="InterPro" id="IPR029016">
    <property type="entry name" value="GAF-like_dom_sf"/>
</dbReference>
<dbReference type="InterPro" id="IPR013762">
    <property type="entry name" value="Integrase-like_cat_sf"/>
</dbReference>
<dbReference type="eggNOG" id="arCOG02276">
    <property type="taxonomic scope" value="Archaea"/>
</dbReference>
<dbReference type="InterPro" id="IPR031803">
    <property type="entry name" value="BAT_GAF/HTH-assoc"/>
</dbReference>
<dbReference type="Gene3D" id="3.30.450.40">
    <property type="match status" value="1"/>
</dbReference>
<evidence type="ECO:0000256" key="1">
    <source>
        <dbReference type="ARBA" id="ARBA00023015"/>
    </source>
</evidence>
<dbReference type="Pfam" id="PF04967">
    <property type="entry name" value="HTH_10"/>
    <property type="match status" value="1"/>
</dbReference>
<feature type="region of interest" description="Disordered" evidence="4">
    <location>
        <begin position="421"/>
        <end position="452"/>
    </location>
</feature>
<dbReference type="PANTHER" id="PTHR34236">
    <property type="entry name" value="DIMETHYL SULFOXIDE REDUCTASE TRANSCRIPTIONAL ACTIVATOR"/>
    <property type="match status" value="1"/>
</dbReference>
<dbReference type="eggNOG" id="arCOG02352">
    <property type="taxonomic scope" value="Archaea"/>
</dbReference>
<dbReference type="GO" id="GO:0003677">
    <property type="term" value="F:DNA binding"/>
    <property type="evidence" value="ECO:0007669"/>
    <property type="project" value="InterPro"/>
</dbReference>
<organism evidence="8 9">
    <name type="scientific">Natronorubrum tibetense GA33</name>
    <dbReference type="NCBI Taxonomy" id="1114856"/>
    <lineage>
        <taxon>Archaea</taxon>
        <taxon>Methanobacteriati</taxon>
        <taxon>Methanobacteriota</taxon>
        <taxon>Stenosarchaea group</taxon>
        <taxon>Halobacteria</taxon>
        <taxon>Halobacteriales</taxon>
        <taxon>Natrialbaceae</taxon>
        <taxon>Natronorubrum</taxon>
    </lineage>
</organism>
<dbReference type="SUPFAM" id="SSF55781">
    <property type="entry name" value="GAF domain-like"/>
    <property type="match status" value="1"/>
</dbReference>
<keyword evidence="2" id="KW-0804">Transcription</keyword>
<dbReference type="InterPro" id="IPR003018">
    <property type="entry name" value="GAF"/>
</dbReference>
<keyword evidence="9" id="KW-1185">Reference proteome</keyword>
<dbReference type="Gene3D" id="3.30.450.20">
    <property type="entry name" value="PAS domain"/>
    <property type="match status" value="1"/>
</dbReference>
<dbReference type="InterPro" id="IPR011010">
    <property type="entry name" value="DNA_brk_join_enz"/>
</dbReference>
<dbReference type="PANTHER" id="PTHR34236:SF1">
    <property type="entry name" value="DIMETHYL SULFOXIDE REDUCTASE TRANSCRIPTIONAL ACTIVATOR"/>
    <property type="match status" value="1"/>
</dbReference>
<dbReference type="NCBIfam" id="TIGR00229">
    <property type="entry name" value="sensory_box"/>
    <property type="match status" value="1"/>
</dbReference>
<dbReference type="Gene3D" id="1.10.443.10">
    <property type="entry name" value="Intergrase catalytic core"/>
    <property type="match status" value="1"/>
</dbReference>
<dbReference type="RefSeq" id="WP_006089276.1">
    <property type="nucleotide sequence ID" value="NZ_AOHW01000023.1"/>
</dbReference>
<dbReference type="eggNOG" id="arCOG02282">
    <property type="taxonomic scope" value="Archaea"/>
</dbReference>
<evidence type="ECO:0000256" key="2">
    <source>
        <dbReference type="ARBA" id="ARBA00023163"/>
    </source>
</evidence>
<dbReference type="PROSITE" id="PS50113">
    <property type="entry name" value="PAC"/>
    <property type="match status" value="1"/>
</dbReference>
<feature type="domain" description="Tyr recombinase" evidence="7">
    <location>
        <begin position="6"/>
        <end position="187"/>
    </location>
</feature>
<evidence type="ECO:0000256" key="4">
    <source>
        <dbReference type="SAM" id="MobiDB-lite"/>
    </source>
</evidence>
<feature type="domain" description="PAS" evidence="5">
    <location>
        <begin position="210"/>
        <end position="283"/>
    </location>
</feature>
<dbReference type="PATRIC" id="fig|1114856.3.peg.1523"/>
<dbReference type="SUPFAM" id="SSF55785">
    <property type="entry name" value="PYP-like sensor domain (PAS domain)"/>
    <property type="match status" value="1"/>
</dbReference>
<comment type="caution">
    <text evidence="8">The sequence shown here is derived from an EMBL/GenBank/DDBJ whole genome shotgun (WGS) entry which is preliminary data.</text>
</comment>
<dbReference type="Pfam" id="PF00589">
    <property type="entry name" value="Phage_integrase"/>
    <property type="match status" value="1"/>
</dbReference>
<dbReference type="Pfam" id="PF15915">
    <property type="entry name" value="BAT"/>
    <property type="match status" value="1"/>
</dbReference>
<evidence type="ECO:0000259" key="6">
    <source>
        <dbReference type="PROSITE" id="PS50113"/>
    </source>
</evidence>
<evidence type="ECO:0000259" key="5">
    <source>
        <dbReference type="PROSITE" id="PS50112"/>
    </source>
</evidence>